<feature type="region of interest" description="Disordered" evidence="1">
    <location>
        <begin position="1"/>
        <end position="21"/>
    </location>
</feature>
<keyword evidence="3" id="KW-1185">Reference proteome</keyword>
<feature type="region of interest" description="Disordered" evidence="1">
    <location>
        <begin position="106"/>
        <end position="138"/>
    </location>
</feature>
<evidence type="ECO:0000256" key="1">
    <source>
        <dbReference type="SAM" id="MobiDB-lite"/>
    </source>
</evidence>
<evidence type="ECO:0000313" key="3">
    <source>
        <dbReference type="Proteomes" id="UP001177003"/>
    </source>
</evidence>
<dbReference type="EMBL" id="OX465084">
    <property type="protein sequence ID" value="CAI9299166.1"/>
    <property type="molecule type" value="Genomic_DNA"/>
</dbReference>
<dbReference type="AlphaFoldDB" id="A0AA35ZUT3"/>
<name>A0AA35ZUT3_LACSI</name>
<dbReference type="Proteomes" id="UP001177003">
    <property type="component" value="Chromosome 8"/>
</dbReference>
<protein>
    <submittedName>
        <fullName evidence="2">Uncharacterized protein</fullName>
    </submittedName>
</protein>
<sequence length="170" mass="18339">MHRVLNPTDISKMYSGNTPPPFPSPAIQAIDQDRTQVVTIIVHEQAIGGPIGGNPMTADIHGQQNSLNQFQAGTFSRGIDYADWYSGGGQPPSLGAIRPVVISQPSGSNEIYSDGLPPSLNDLGRRQPSQTGESTGRELADAHEMVGMSLTRNNFRRLYEDSYSKGIDGK</sequence>
<reference evidence="2" key="1">
    <citation type="submission" date="2023-04" db="EMBL/GenBank/DDBJ databases">
        <authorList>
            <person name="Vijverberg K."/>
            <person name="Xiong W."/>
            <person name="Schranz E."/>
        </authorList>
    </citation>
    <scope>NUCLEOTIDE SEQUENCE</scope>
</reference>
<accession>A0AA35ZUT3</accession>
<evidence type="ECO:0000313" key="2">
    <source>
        <dbReference type="EMBL" id="CAI9299166.1"/>
    </source>
</evidence>
<proteinExistence type="predicted"/>
<organism evidence="2 3">
    <name type="scientific">Lactuca saligna</name>
    <name type="common">Willowleaf lettuce</name>
    <dbReference type="NCBI Taxonomy" id="75948"/>
    <lineage>
        <taxon>Eukaryota</taxon>
        <taxon>Viridiplantae</taxon>
        <taxon>Streptophyta</taxon>
        <taxon>Embryophyta</taxon>
        <taxon>Tracheophyta</taxon>
        <taxon>Spermatophyta</taxon>
        <taxon>Magnoliopsida</taxon>
        <taxon>eudicotyledons</taxon>
        <taxon>Gunneridae</taxon>
        <taxon>Pentapetalae</taxon>
        <taxon>asterids</taxon>
        <taxon>campanulids</taxon>
        <taxon>Asterales</taxon>
        <taxon>Asteraceae</taxon>
        <taxon>Cichorioideae</taxon>
        <taxon>Cichorieae</taxon>
        <taxon>Lactucinae</taxon>
        <taxon>Lactuca</taxon>
    </lineage>
</organism>
<gene>
    <name evidence="2" type="ORF">LSALG_LOCUS37890</name>
</gene>